<dbReference type="SUPFAM" id="SSF55781">
    <property type="entry name" value="GAF domain-like"/>
    <property type="match status" value="1"/>
</dbReference>
<evidence type="ECO:0000259" key="8">
    <source>
        <dbReference type="PROSITE" id="PS50109"/>
    </source>
</evidence>
<dbReference type="CDD" id="cd00082">
    <property type="entry name" value="HisKA"/>
    <property type="match status" value="1"/>
</dbReference>
<evidence type="ECO:0000256" key="7">
    <source>
        <dbReference type="SAM" id="MobiDB-lite"/>
    </source>
</evidence>
<dbReference type="InterPro" id="IPR004358">
    <property type="entry name" value="Sig_transdc_His_kin-like_C"/>
</dbReference>
<dbReference type="InterPro" id="IPR003018">
    <property type="entry name" value="GAF"/>
</dbReference>
<evidence type="ECO:0000259" key="10">
    <source>
        <dbReference type="PROSITE" id="PS50112"/>
    </source>
</evidence>
<dbReference type="PANTHER" id="PTHR43547:SF2">
    <property type="entry name" value="HYBRID SIGNAL TRANSDUCTION HISTIDINE KINASE C"/>
    <property type="match status" value="1"/>
</dbReference>
<dbReference type="EC" id="2.7.13.3" evidence="2"/>
<dbReference type="Gene3D" id="3.30.450.20">
    <property type="entry name" value="PAS domain"/>
    <property type="match status" value="1"/>
</dbReference>
<evidence type="ECO:0000256" key="6">
    <source>
        <dbReference type="PROSITE-ProRule" id="PRU00169"/>
    </source>
</evidence>
<dbReference type="SUPFAM" id="SSF55785">
    <property type="entry name" value="PYP-like sensor domain (PAS domain)"/>
    <property type="match status" value="1"/>
</dbReference>
<feature type="compositionally biased region" description="Low complexity" evidence="7">
    <location>
        <begin position="523"/>
        <end position="541"/>
    </location>
</feature>
<dbReference type="PROSITE" id="PS50112">
    <property type="entry name" value="PAS"/>
    <property type="match status" value="1"/>
</dbReference>
<dbReference type="PROSITE" id="PS50110">
    <property type="entry name" value="RESPONSE_REGULATORY"/>
    <property type="match status" value="1"/>
</dbReference>
<keyword evidence="5 11" id="KW-0418">Kinase</keyword>
<evidence type="ECO:0000256" key="4">
    <source>
        <dbReference type="ARBA" id="ARBA00022679"/>
    </source>
</evidence>
<name>A0A518HCD0_9BACT</name>
<dbReference type="InterPro" id="IPR036890">
    <property type="entry name" value="HATPase_C_sf"/>
</dbReference>
<dbReference type="SUPFAM" id="SSF55874">
    <property type="entry name" value="ATPase domain of HSP90 chaperone/DNA topoisomerase II/histidine kinase"/>
    <property type="match status" value="1"/>
</dbReference>
<dbReference type="Gene3D" id="3.30.450.40">
    <property type="match status" value="1"/>
</dbReference>
<dbReference type="PROSITE" id="PS50109">
    <property type="entry name" value="HIS_KIN"/>
    <property type="match status" value="1"/>
</dbReference>
<dbReference type="SMART" id="SM00448">
    <property type="entry name" value="REC"/>
    <property type="match status" value="1"/>
</dbReference>
<dbReference type="Pfam" id="PF13188">
    <property type="entry name" value="PAS_8"/>
    <property type="match status" value="1"/>
</dbReference>
<keyword evidence="3 6" id="KW-0597">Phosphoprotein</keyword>
<dbReference type="SMART" id="SM00388">
    <property type="entry name" value="HisKA"/>
    <property type="match status" value="1"/>
</dbReference>
<comment type="catalytic activity">
    <reaction evidence="1">
        <text>ATP + protein L-histidine = ADP + protein N-phospho-L-histidine.</text>
        <dbReference type="EC" id="2.7.13.3"/>
    </reaction>
</comment>
<evidence type="ECO:0000256" key="2">
    <source>
        <dbReference type="ARBA" id="ARBA00012438"/>
    </source>
</evidence>
<dbReference type="SMART" id="SM00065">
    <property type="entry name" value="GAF"/>
    <property type="match status" value="1"/>
</dbReference>
<dbReference type="InterPro" id="IPR036097">
    <property type="entry name" value="HisK_dim/P_sf"/>
</dbReference>
<dbReference type="EMBL" id="CP036426">
    <property type="protein sequence ID" value="QDV38525.1"/>
    <property type="molecule type" value="Genomic_DNA"/>
</dbReference>
<dbReference type="Gene3D" id="3.30.565.10">
    <property type="entry name" value="Histidine kinase-like ATPase, C-terminal domain"/>
    <property type="match status" value="1"/>
</dbReference>
<dbReference type="SUPFAM" id="SSF52172">
    <property type="entry name" value="CheY-like"/>
    <property type="match status" value="1"/>
</dbReference>
<accession>A0A518HCD0</accession>
<dbReference type="SUPFAM" id="SSF47384">
    <property type="entry name" value="Homodimeric domain of signal transducing histidine kinase"/>
    <property type="match status" value="1"/>
</dbReference>
<dbReference type="Pfam" id="PF13185">
    <property type="entry name" value="GAF_2"/>
    <property type="match status" value="1"/>
</dbReference>
<proteinExistence type="predicted"/>
<evidence type="ECO:0000256" key="3">
    <source>
        <dbReference type="ARBA" id="ARBA00022553"/>
    </source>
</evidence>
<dbReference type="InterPro" id="IPR003661">
    <property type="entry name" value="HisK_dim/P_dom"/>
</dbReference>
<dbReference type="PANTHER" id="PTHR43547">
    <property type="entry name" value="TWO-COMPONENT HISTIDINE KINASE"/>
    <property type="match status" value="1"/>
</dbReference>
<keyword evidence="4 11" id="KW-0808">Transferase</keyword>
<organism evidence="11 12">
    <name type="scientific">Tautonia plasticadhaerens</name>
    <dbReference type="NCBI Taxonomy" id="2527974"/>
    <lineage>
        <taxon>Bacteria</taxon>
        <taxon>Pseudomonadati</taxon>
        <taxon>Planctomycetota</taxon>
        <taxon>Planctomycetia</taxon>
        <taxon>Isosphaerales</taxon>
        <taxon>Isosphaeraceae</taxon>
        <taxon>Tautonia</taxon>
    </lineage>
</organism>
<feature type="compositionally biased region" description="Low complexity" evidence="7">
    <location>
        <begin position="496"/>
        <end position="509"/>
    </location>
</feature>
<protein>
    <recommendedName>
        <fullName evidence="2">histidine kinase</fullName>
        <ecNumber evidence="2">2.7.13.3</ecNumber>
    </recommendedName>
</protein>
<dbReference type="InterPro" id="IPR011006">
    <property type="entry name" value="CheY-like_superfamily"/>
</dbReference>
<dbReference type="RefSeq" id="WP_197446527.1">
    <property type="nucleotide sequence ID" value="NZ_CP036426.1"/>
</dbReference>
<dbReference type="Gene3D" id="1.10.287.130">
    <property type="match status" value="1"/>
</dbReference>
<gene>
    <name evidence="11" type="primary">luxQ_10</name>
    <name evidence="11" type="ORF">ElP_64800</name>
</gene>
<evidence type="ECO:0000259" key="9">
    <source>
        <dbReference type="PROSITE" id="PS50110"/>
    </source>
</evidence>
<evidence type="ECO:0000256" key="1">
    <source>
        <dbReference type="ARBA" id="ARBA00000085"/>
    </source>
</evidence>
<dbReference type="SMART" id="SM00091">
    <property type="entry name" value="PAS"/>
    <property type="match status" value="1"/>
</dbReference>
<dbReference type="KEGG" id="tpla:ElP_64800"/>
<dbReference type="InterPro" id="IPR005467">
    <property type="entry name" value="His_kinase_dom"/>
</dbReference>
<dbReference type="Pfam" id="PF00072">
    <property type="entry name" value="Response_reg"/>
    <property type="match status" value="1"/>
</dbReference>
<dbReference type="Pfam" id="PF02518">
    <property type="entry name" value="HATPase_c"/>
    <property type="match status" value="1"/>
</dbReference>
<feature type="domain" description="Histidine kinase" evidence="8">
    <location>
        <begin position="300"/>
        <end position="518"/>
    </location>
</feature>
<dbReference type="GO" id="GO:0000155">
    <property type="term" value="F:phosphorelay sensor kinase activity"/>
    <property type="evidence" value="ECO:0007669"/>
    <property type="project" value="InterPro"/>
</dbReference>
<feature type="domain" description="PAS" evidence="10">
    <location>
        <begin position="10"/>
        <end position="55"/>
    </location>
</feature>
<dbReference type="CDD" id="cd00130">
    <property type="entry name" value="PAS"/>
    <property type="match status" value="1"/>
</dbReference>
<dbReference type="AlphaFoldDB" id="A0A518HCD0"/>
<dbReference type="FunFam" id="3.30.565.10:FF:000006">
    <property type="entry name" value="Sensor histidine kinase WalK"/>
    <property type="match status" value="1"/>
</dbReference>
<reference evidence="11 12" key="1">
    <citation type="submission" date="2019-02" db="EMBL/GenBank/DDBJ databases">
        <title>Deep-cultivation of Planctomycetes and their phenomic and genomic characterization uncovers novel biology.</title>
        <authorList>
            <person name="Wiegand S."/>
            <person name="Jogler M."/>
            <person name="Boedeker C."/>
            <person name="Pinto D."/>
            <person name="Vollmers J."/>
            <person name="Rivas-Marin E."/>
            <person name="Kohn T."/>
            <person name="Peeters S.H."/>
            <person name="Heuer A."/>
            <person name="Rast P."/>
            <person name="Oberbeckmann S."/>
            <person name="Bunk B."/>
            <person name="Jeske O."/>
            <person name="Meyerdierks A."/>
            <person name="Storesund J.E."/>
            <person name="Kallscheuer N."/>
            <person name="Luecker S."/>
            <person name="Lage O.M."/>
            <person name="Pohl T."/>
            <person name="Merkel B.J."/>
            <person name="Hornburger P."/>
            <person name="Mueller R.-W."/>
            <person name="Bruemmer F."/>
            <person name="Labrenz M."/>
            <person name="Spormann A.M."/>
            <person name="Op den Camp H."/>
            <person name="Overmann J."/>
            <person name="Amann R."/>
            <person name="Jetten M.S.M."/>
            <person name="Mascher T."/>
            <person name="Medema M.H."/>
            <person name="Devos D.P."/>
            <person name="Kaster A.-K."/>
            <person name="Ovreas L."/>
            <person name="Rohde M."/>
            <person name="Galperin M.Y."/>
            <person name="Jogler C."/>
        </authorList>
    </citation>
    <scope>NUCLEOTIDE SEQUENCE [LARGE SCALE GENOMIC DNA]</scope>
    <source>
        <strain evidence="11 12">ElP</strain>
    </source>
</reference>
<feature type="modified residue" description="4-aspartylphosphate" evidence="6">
    <location>
        <position position="593"/>
    </location>
</feature>
<keyword evidence="12" id="KW-1185">Reference proteome</keyword>
<dbReference type="SMART" id="SM00387">
    <property type="entry name" value="HATPase_c"/>
    <property type="match status" value="1"/>
</dbReference>
<evidence type="ECO:0000256" key="5">
    <source>
        <dbReference type="ARBA" id="ARBA00022777"/>
    </source>
</evidence>
<dbReference type="NCBIfam" id="TIGR00229">
    <property type="entry name" value="sensory_box"/>
    <property type="match status" value="1"/>
</dbReference>
<dbReference type="PRINTS" id="PR00344">
    <property type="entry name" value="BCTRLSENSOR"/>
</dbReference>
<dbReference type="InterPro" id="IPR001789">
    <property type="entry name" value="Sig_transdc_resp-reg_receiver"/>
</dbReference>
<dbReference type="InterPro" id="IPR003594">
    <property type="entry name" value="HATPase_dom"/>
</dbReference>
<evidence type="ECO:0000313" key="12">
    <source>
        <dbReference type="Proteomes" id="UP000317835"/>
    </source>
</evidence>
<dbReference type="CDD" id="cd17580">
    <property type="entry name" value="REC_2_DhkD-like"/>
    <property type="match status" value="1"/>
</dbReference>
<feature type="domain" description="Response regulatory" evidence="9">
    <location>
        <begin position="545"/>
        <end position="660"/>
    </location>
</feature>
<evidence type="ECO:0000313" key="11">
    <source>
        <dbReference type="EMBL" id="QDV38525.1"/>
    </source>
</evidence>
<dbReference type="Gene3D" id="3.40.50.2300">
    <property type="match status" value="1"/>
</dbReference>
<dbReference type="CDD" id="cd00075">
    <property type="entry name" value="HATPase"/>
    <property type="match status" value="1"/>
</dbReference>
<dbReference type="Proteomes" id="UP000317835">
    <property type="component" value="Chromosome"/>
</dbReference>
<dbReference type="InterPro" id="IPR029016">
    <property type="entry name" value="GAF-like_dom_sf"/>
</dbReference>
<feature type="region of interest" description="Disordered" evidence="7">
    <location>
        <begin position="496"/>
        <end position="541"/>
    </location>
</feature>
<dbReference type="InterPro" id="IPR000014">
    <property type="entry name" value="PAS"/>
</dbReference>
<dbReference type="InterPro" id="IPR035965">
    <property type="entry name" value="PAS-like_dom_sf"/>
</dbReference>
<sequence>MQDHQPAEGGDPPFRRIVENGADGVVVLDPEGAIVYANPAAAALLGRPIESLKGRPLGLPVFAGQSAEIDVPGPGDTPRVVELRPIRADWSGRPALLVGLRDVTAYRKLADGQRFLARAGAELARSLDLPETLDRIARLALEHLADGCLIDLVRPDGKICRERARHDSPDLDAAMAPLRDGDCVPSGGPSGLPRVLRTGRPKLFNRATFPAIDSLTGSPARREVVRALGVNSLLILPLVARGRTLGALTLLATRPGRCFSAADLPATTELAQLAALALDDARLYEEACEAVRRRDEFLAMLSHELRNPLASIVHASALLRDASALGAGQRQAVEVVAKQSEQMSRLLDDLLDVSRVTRGIIRVDRRRADLLDVVDRALQAARPAIESAGHRLHFDRPSGPIPIDGDPARLSQVLVNLLTNAARYTPPGGNVWLEVDAGGGQAQVVVRDDGLGIEPELLPRIFDPFIQGRRDLDRSQGGLGIGLTLVKTIVDLHGGAISASSPGPGRGSSFRLRLRTAPPSPDGDGVPASGAPPGGPIPEAGRPLRILIVEDHEDNREMLRTLLEMSGHRVETAADGIEALDALRRKPDLALLDVGLPGMDGMTLARAVRADPDLCGLRMVAITGYARPEDREEALSAGFDAHLPKPVPIEELDRLIALLPDGHPRLPPPSP</sequence>
<dbReference type="Pfam" id="PF00512">
    <property type="entry name" value="HisKA"/>
    <property type="match status" value="1"/>
</dbReference>